<dbReference type="Pfam" id="PF00096">
    <property type="entry name" value="zf-C2H2"/>
    <property type="match status" value="1"/>
</dbReference>
<organism evidence="6 8">
    <name type="scientific">Bursaphelenchus xylophilus</name>
    <name type="common">Pinewood nematode worm</name>
    <name type="synonym">Aphelenchoides xylophilus</name>
    <dbReference type="NCBI Taxonomy" id="6326"/>
    <lineage>
        <taxon>Eukaryota</taxon>
        <taxon>Metazoa</taxon>
        <taxon>Ecdysozoa</taxon>
        <taxon>Nematoda</taxon>
        <taxon>Chromadorea</taxon>
        <taxon>Rhabditida</taxon>
        <taxon>Tylenchina</taxon>
        <taxon>Tylenchomorpha</taxon>
        <taxon>Aphelenchoidea</taxon>
        <taxon>Aphelenchoididae</taxon>
        <taxon>Bursaphelenchus</taxon>
    </lineage>
</organism>
<dbReference type="SMART" id="SM00355">
    <property type="entry name" value="ZnF_C2H2"/>
    <property type="match status" value="2"/>
</dbReference>
<evidence type="ECO:0000259" key="3">
    <source>
        <dbReference type="PROSITE" id="PS50157"/>
    </source>
</evidence>
<accession>A0A1I7SBF1</accession>
<dbReference type="EMBL" id="CAJFCV020000005">
    <property type="protein sequence ID" value="CAG9122041.1"/>
    <property type="molecule type" value="Genomic_DNA"/>
</dbReference>
<keyword evidence="1" id="KW-0862">Zinc</keyword>
<sequence length="313" mass="34579">MKILLDKVIEYFNLEEVNRVLVKTNWSLEDLQRGYLLTSSPTFRCIGVKNELTLLHVVGTLFPDLSTISDKLRQSLLESLVGNNNNNSYIGDVNMSASTSSAPEIEPQVEGTAVSEGASSSRTSSTCPPPISPLEVSSTVAAERSEKLRIFKSTKRRVQCQTCGRSFCDKGALKIHNSAVHLKETHTCTVEGCGRVFSSRRSRNRHSGNPNLHTALTMKRQMNSSIEQTLQCTVPNFMPAANSNVMSLFSRLASPIDENHRQSPNKSTSSTPSSVCDETVISNKAMNVDEMSKQLERVRQIFNLTQNPSVLIN</sequence>
<keyword evidence="7" id="KW-1185">Reference proteome</keyword>
<evidence type="ECO:0000256" key="2">
    <source>
        <dbReference type="SAM" id="MobiDB-lite"/>
    </source>
</evidence>
<proteinExistence type="predicted"/>
<feature type="domain" description="C2H2-type" evidence="3">
    <location>
        <begin position="158"/>
        <end position="186"/>
    </location>
</feature>
<dbReference type="Proteomes" id="UP000095284">
    <property type="component" value="Unplaced"/>
</dbReference>
<dbReference type="GO" id="GO:0008270">
    <property type="term" value="F:zinc ion binding"/>
    <property type="evidence" value="ECO:0007669"/>
    <property type="project" value="UniProtKB-KW"/>
</dbReference>
<dbReference type="Proteomes" id="UP000659654">
    <property type="component" value="Unassembled WGS sequence"/>
</dbReference>
<dbReference type="PANTHER" id="PTHR15021">
    <property type="entry name" value="DISCONNECTED-RELATED"/>
    <property type="match status" value="1"/>
</dbReference>
<dbReference type="PROSITE" id="PS00028">
    <property type="entry name" value="ZINC_FINGER_C2H2_1"/>
    <property type="match status" value="1"/>
</dbReference>
<name>A0A1I7SBF1_BURXY</name>
<dbReference type="Gene3D" id="3.30.160.60">
    <property type="entry name" value="Classic Zinc Finger"/>
    <property type="match status" value="1"/>
</dbReference>
<evidence type="ECO:0000313" key="8">
    <source>
        <dbReference type="WBParaSite" id="BXY_1034900.1"/>
    </source>
</evidence>
<evidence type="ECO:0000313" key="4">
    <source>
        <dbReference type="EMBL" id="CAD5230960.1"/>
    </source>
</evidence>
<reference evidence="8" key="1">
    <citation type="submission" date="2016-11" db="UniProtKB">
        <authorList>
            <consortium name="WormBaseParasite"/>
        </authorList>
    </citation>
    <scope>IDENTIFICATION</scope>
</reference>
<dbReference type="GO" id="GO:0005634">
    <property type="term" value="C:nucleus"/>
    <property type="evidence" value="ECO:0007669"/>
    <property type="project" value="TreeGrafter"/>
</dbReference>
<dbReference type="Proteomes" id="UP000582659">
    <property type="component" value="Unassembled WGS sequence"/>
</dbReference>
<feature type="compositionally biased region" description="Low complexity" evidence="2">
    <location>
        <begin position="264"/>
        <end position="274"/>
    </location>
</feature>
<keyword evidence="1" id="KW-0479">Metal-binding</keyword>
<evidence type="ECO:0000313" key="6">
    <source>
        <dbReference type="Proteomes" id="UP000095284"/>
    </source>
</evidence>
<reference evidence="5" key="2">
    <citation type="submission" date="2020-08" db="EMBL/GenBank/DDBJ databases">
        <authorList>
            <person name="Kikuchi T."/>
        </authorList>
    </citation>
    <scope>NUCLEOTIDE SEQUENCE</scope>
    <source>
        <strain evidence="4">Ka4C1</strain>
    </source>
</reference>
<dbReference type="InterPro" id="IPR013087">
    <property type="entry name" value="Znf_C2H2_type"/>
</dbReference>
<gene>
    <name evidence="4" type="ORF">BXYJ_LOCUS11242</name>
</gene>
<dbReference type="eggNOG" id="ENOG502QR8N">
    <property type="taxonomic scope" value="Eukaryota"/>
</dbReference>
<dbReference type="PANTHER" id="PTHR15021:SF0">
    <property type="entry name" value="DISCO-RELATED, ISOFORM A-RELATED"/>
    <property type="match status" value="1"/>
</dbReference>
<evidence type="ECO:0000313" key="7">
    <source>
        <dbReference type="Proteomes" id="UP000659654"/>
    </source>
</evidence>
<dbReference type="GO" id="GO:0006355">
    <property type="term" value="P:regulation of DNA-templated transcription"/>
    <property type="evidence" value="ECO:0007669"/>
    <property type="project" value="TreeGrafter"/>
</dbReference>
<dbReference type="WBParaSite" id="BXY_1034900.1">
    <property type="protein sequence ID" value="BXY_1034900.1"/>
    <property type="gene ID" value="BXY_1034900"/>
</dbReference>
<dbReference type="OrthoDB" id="10070972at2759"/>
<protein>
    <submittedName>
        <fullName evidence="4">(pine wood nematode) hypothetical protein</fullName>
    </submittedName>
</protein>
<dbReference type="InterPro" id="IPR040436">
    <property type="entry name" value="Disconnected-like"/>
</dbReference>
<keyword evidence="1" id="KW-0863">Zinc-finger</keyword>
<evidence type="ECO:0000256" key="1">
    <source>
        <dbReference type="PROSITE-ProRule" id="PRU00042"/>
    </source>
</evidence>
<dbReference type="PROSITE" id="PS50157">
    <property type="entry name" value="ZINC_FINGER_C2H2_2"/>
    <property type="match status" value="2"/>
</dbReference>
<dbReference type="AlphaFoldDB" id="A0A1I7SBF1"/>
<evidence type="ECO:0000313" key="5">
    <source>
        <dbReference type="EMBL" id="CAG9122041.1"/>
    </source>
</evidence>
<feature type="region of interest" description="Disordered" evidence="2">
    <location>
        <begin position="97"/>
        <end position="134"/>
    </location>
</feature>
<feature type="region of interest" description="Disordered" evidence="2">
    <location>
        <begin position="257"/>
        <end position="276"/>
    </location>
</feature>
<feature type="domain" description="C2H2-type" evidence="3">
    <location>
        <begin position="186"/>
        <end position="218"/>
    </location>
</feature>
<dbReference type="EMBL" id="CAJFDI010000005">
    <property type="protein sequence ID" value="CAD5230960.1"/>
    <property type="molecule type" value="Genomic_DNA"/>
</dbReference>